<keyword evidence="3" id="KW-0804">Transcription</keyword>
<dbReference type="InterPro" id="IPR000835">
    <property type="entry name" value="HTH_MarR-typ"/>
</dbReference>
<dbReference type="PANTHER" id="PTHR42756:SF1">
    <property type="entry name" value="TRANSCRIPTIONAL REPRESSOR OF EMRAB OPERON"/>
    <property type="match status" value="1"/>
</dbReference>
<dbReference type="STRING" id="1028.SAMN05661096_03338"/>
<organism evidence="5 6">
    <name type="scientific">Marivirga sericea</name>
    <dbReference type="NCBI Taxonomy" id="1028"/>
    <lineage>
        <taxon>Bacteria</taxon>
        <taxon>Pseudomonadati</taxon>
        <taxon>Bacteroidota</taxon>
        <taxon>Cytophagia</taxon>
        <taxon>Cytophagales</taxon>
        <taxon>Marivirgaceae</taxon>
        <taxon>Marivirga</taxon>
    </lineage>
</organism>
<evidence type="ECO:0000256" key="1">
    <source>
        <dbReference type="ARBA" id="ARBA00023015"/>
    </source>
</evidence>
<protein>
    <submittedName>
        <fullName evidence="5">DNA-binding transcriptional regulator, MarR family</fullName>
    </submittedName>
</protein>
<evidence type="ECO:0000259" key="4">
    <source>
        <dbReference type="PROSITE" id="PS50995"/>
    </source>
</evidence>
<dbReference type="AlphaFoldDB" id="A0A1X7L1J0"/>
<dbReference type="InterPro" id="IPR036388">
    <property type="entry name" value="WH-like_DNA-bd_sf"/>
</dbReference>
<keyword evidence="2 5" id="KW-0238">DNA-binding</keyword>
<keyword evidence="1" id="KW-0805">Transcription regulation</keyword>
<evidence type="ECO:0000313" key="5">
    <source>
        <dbReference type="EMBL" id="SMG46989.1"/>
    </source>
</evidence>
<feature type="domain" description="HTH marR-type" evidence="4">
    <location>
        <begin position="5"/>
        <end position="139"/>
    </location>
</feature>
<gene>
    <name evidence="5" type="ORF">SAMN05661096_03338</name>
</gene>
<dbReference type="PROSITE" id="PS50995">
    <property type="entry name" value="HTH_MARR_2"/>
    <property type="match status" value="1"/>
</dbReference>
<reference evidence="6" key="1">
    <citation type="submission" date="2017-04" db="EMBL/GenBank/DDBJ databases">
        <authorList>
            <person name="Varghese N."/>
            <person name="Submissions S."/>
        </authorList>
    </citation>
    <scope>NUCLEOTIDE SEQUENCE [LARGE SCALE GENOMIC DNA]</scope>
    <source>
        <strain evidence="6">DSM 4125</strain>
    </source>
</reference>
<dbReference type="SUPFAM" id="SSF46785">
    <property type="entry name" value="Winged helix' DNA-binding domain"/>
    <property type="match status" value="1"/>
</dbReference>
<name>A0A1X7L1J0_9BACT</name>
<dbReference type="PANTHER" id="PTHR42756">
    <property type="entry name" value="TRANSCRIPTIONAL REGULATOR, MARR"/>
    <property type="match status" value="1"/>
</dbReference>
<dbReference type="PRINTS" id="PR00598">
    <property type="entry name" value="HTHMARR"/>
</dbReference>
<evidence type="ECO:0000256" key="2">
    <source>
        <dbReference type="ARBA" id="ARBA00023125"/>
    </source>
</evidence>
<accession>A0A1X7L1J0</accession>
<keyword evidence="6" id="KW-1185">Reference proteome</keyword>
<dbReference type="EMBL" id="FXAW01000007">
    <property type="protein sequence ID" value="SMG46989.1"/>
    <property type="molecule type" value="Genomic_DNA"/>
</dbReference>
<dbReference type="InterPro" id="IPR036390">
    <property type="entry name" value="WH_DNA-bd_sf"/>
</dbReference>
<dbReference type="Gene3D" id="1.10.10.10">
    <property type="entry name" value="Winged helix-like DNA-binding domain superfamily/Winged helix DNA-binding domain"/>
    <property type="match status" value="1"/>
</dbReference>
<dbReference type="SMART" id="SM00347">
    <property type="entry name" value="HTH_MARR"/>
    <property type="match status" value="1"/>
</dbReference>
<proteinExistence type="predicted"/>
<sequence>MIDYKNNIGRLVGHLNHRFLRKLDEEFKKKDIALTAEQFRLMTVLWDKDGVSQQSLATLIGRNRASTGKMIDILEKKGILERHDHPTDRRLKLIFVSKQGKKLDEKARIIAKEVIQMAINGIPEVEVKLVTNHLFLMLKNLR</sequence>
<dbReference type="RefSeq" id="WP_085518472.1">
    <property type="nucleotide sequence ID" value="NZ_FXAW01000007.1"/>
</dbReference>
<dbReference type="Pfam" id="PF01047">
    <property type="entry name" value="MarR"/>
    <property type="match status" value="1"/>
</dbReference>
<evidence type="ECO:0000313" key="6">
    <source>
        <dbReference type="Proteomes" id="UP000193804"/>
    </source>
</evidence>
<evidence type="ECO:0000256" key="3">
    <source>
        <dbReference type="ARBA" id="ARBA00023163"/>
    </source>
</evidence>
<dbReference type="OrthoDB" id="9806864at2"/>
<dbReference type="Proteomes" id="UP000193804">
    <property type="component" value="Unassembled WGS sequence"/>
</dbReference>
<dbReference type="GO" id="GO:0003700">
    <property type="term" value="F:DNA-binding transcription factor activity"/>
    <property type="evidence" value="ECO:0007669"/>
    <property type="project" value="InterPro"/>
</dbReference>
<dbReference type="GO" id="GO:0003677">
    <property type="term" value="F:DNA binding"/>
    <property type="evidence" value="ECO:0007669"/>
    <property type="project" value="UniProtKB-KW"/>
</dbReference>